<evidence type="ECO:0000256" key="8">
    <source>
        <dbReference type="ARBA" id="ARBA00022511"/>
    </source>
</evidence>
<comment type="function">
    <text evidence="25">The transmembrane protein (TM) acts as a class I viral fusion protein. Under the current model, the protein has at least 3 conformational states: pre-fusion native state, pre-hairpin intermediate state, and post-fusion hairpin state. During viral and target cell membrane fusion, the coiled coil regions (heptad repeats) assume a trimer-of-hairpins structure, positioning the fusion peptide in close proximity to the C-terminal region of the ectodomain. The formation of this structure appears to drive apposition and subsequent fusion of viral and target cell membranes. Membranes fusion leads to delivery of the nucleocapsid into the cytoplasm.</text>
</comment>
<evidence type="ECO:0000256" key="4">
    <source>
        <dbReference type="ARBA" id="ARBA00004650"/>
    </source>
</evidence>
<evidence type="ECO:0000256" key="17">
    <source>
        <dbReference type="ARBA" id="ARBA00022870"/>
    </source>
</evidence>
<evidence type="ECO:0000256" key="9">
    <source>
        <dbReference type="ARBA" id="ARBA00022521"/>
    </source>
</evidence>
<keyword evidence="16" id="KW-0946">Virion</keyword>
<keyword evidence="21" id="KW-0472">Membrane</keyword>
<evidence type="ECO:0000256" key="11">
    <source>
        <dbReference type="ARBA" id="ARBA00022595"/>
    </source>
</evidence>
<keyword evidence="23" id="KW-0325">Glycoprotein</keyword>
<organism evidence="28">
    <name type="scientific">Echidna ERV</name>
    <dbReference type="NCBI Taxonomy" id="1400256"/>
    <lineage>
        <taxon>Viruses</taxon>
        <taxon>Riboviria</taxon>
        <taxon>Pararnavirae</taxon>
        <taxon>Artverviricota</taxon>
        <taxon>Revtraviricetes</taxon>
        <taxon>Ortervirales</taxon>
        <taxon>Retroviridae</taxon>
        <taxon>Orthoretrovirinae</taxon>
        <taxon>Gammaretrovirus</taxon>
    </lineage>
</organism>
<keyword evidence="11" id="KW-1162">Viral penetration into host cytoplasm</keyword>
<evidence type="ECO:0000256" key="5">
    <source>
        <dbReference type="ARBA" id="ARBA00011330"/>
    </source>
</evidence>
<evidence type="ECO:0000256" key="24">
    <source>
        <dbReference type="ARBA" id="ARBA00023296"/>
    </source>
</evidence>
<evidence type="ECO:0000256" key="3">
    <source>
        <dbReference type="ARBA" id="ARBA00004563"/>
    </source>
</evidence>
<dbReference type="GO" id="GO:0020002">
    <property type="term" value="C:host cell plasma membrane"/>
    <property type="evidence" value="ECO:0007669"/>
    <property type="project" value="UniProtKB-SubCell"/>
</dbReference>
<evidence type="ECO:0000256" key="16">
    <source>
        <dbReference type="ARBA" id="ARBA00022844"/>
    </source>
</evidence>
<keyword evidence="24" id="KW-1160">Virus entry into host cell</keyword>
<dbReference type="PANTHER" id="PTHR10424:SF75">
    <property type="entry name" value="ENDOGENOUS RETROVIRUS GROUP S71 MEMBER 1 ENV POLYPROTEIN"/>
    <property type="match status" value="1"/>
</dbReference>
<dbReference type="GO" id="GO:0019064">
    <property type="term" value="P:fusion of virus membrane with host plasma membrane"/>
    <property type="evidence" value="ECO:0007669"/>
    <property type="project" value="UniProtKB-KW"/>
</dbReference>
<evidence type="ECO:0000256" key="18">
    <source>
        <dbReference type="ARBA" id="ARBA00022879"/>
    </source>
</evidence>
<dbReference type="EMBL" id="KF313136">
    <property type="protein sequence ID" value="AGV92857.1"/>
    <property type="molecule type" value="Genomic_DNA"/>
</dbReference>
<keyword evidence="20" id="KW-0175">Coiled coil</keyword>
<evidence type="ECO:0000313" key="28">
    <source>
        <dbReference type="EMBL" id="AGV92857.1"/>
    </source>
</evidence>
<comment type="function">
    <text evidence="26">The surface protein (SU) attaches the virus to the host cell by binding to its receptor. This interaction triggers the refolding of the transmembrane protein (TM) and is thought to activate its fusogenic potential by unmasking its fusion peptide. Fusion occurs at the host cell plasma membrane.</text>
</comment>
<keyword evidence="12" id="KW-0165">Cleavage on pair of basic residues</keyword>
<dbReference type="SUPFAM" id="SSF58069">
    <property type="entry name" value="Virus ectodomain"/>
    <property type="match status" value="1"/>
</dbReference>
<dbReference type="PANTHER" id="PTHR10424">
    <property type="entry name" value="VIRAL ENVELOPE PROTEIN"/>
    <property type="match status" value="1"/>
</dbReference>
<evidence type="ECO:0000256" key="7">
    <source>
        <dbReference type="ARBA" id="ARBA00022506"/>
    </source>
</evidence>
<evidence type="ECO:0000256" key="10">
    <source>
        <dbReference type="ARBA" id="ARBA00022581"/>
    </source>
</evidence>
<keyword evidence="10" id="KW-0945">Host-virus interaction</keyword>
<keyword evidence="13" id="KW-0812">Transmembrane</keyword>
<keyword evidence="19" id="KW-1133">Transmembrane helix</keyword>
<evidence type="ECO:0000256" key="21">
    <source>
        <dbReference type="ARBA" id="ARBA00023136"/>
    </source>
</evidence>
<keyword evidence="9" id="KW-1169">Fusion of virus membrane with host cell membrane</keyword>
<evidence type="ECO:0000256" key="14">
    <source>
        <dbReference type="ARBA" id="ARBA00022729"/>
    </source>
</evidence>
<dbReference type="GO" id="GO:0019031">
    <property type="term" value="C:viral envelope"/>
    <property type="evidence" value="ECO:0007669"/>
    <property type="project" value="UniProtKB-KW"/>
</dbReference>
<dbReference type="GO" id="GO:0055036">
    <property type="term" value="C:virion membrane"/>
    <property type="evidence" value="ECO:0007669"/>
    <property type="project" value="UniProtKB-SubCell"/>
</dbReference>
<comment type="subunit">
    <text evidence="5">The mature envelope protein (Env) consists of a trimer of SU-TM heterodimers attached by a labile interchain disulfide bond.</text>
</comment>
<sequence>MEDRPSLHPSQVKTLQTFVITLFGVSCLSGVLGGPRAPPYPDASGNASVSGPDSPYPGGNCTPNLPFRVQPLWAPPVPCYLRSGPNTSIALDVGFASCNCSQTVNVSAPLCPAPGRVFVCGGNLAFTALPTNWTGRCVQASILPDIDLIPGDEPVPLPSLDYIAGRHKRAVQFLPLLLGLGLAGAGTGATGLGVSVHSYHKLSTQLIADVQALSGTIRDLQDQIDSLATVVLQNRRGLDLLTAEQGGICLALKEHCCLYANHSG</sequence>
<dbReference type="CDD" id="cd09851">
    <property type="entry name" value="HTLV-1-like_HR1-HR2"/>
    <property type="match status" value="1"/>
</dbReference>
<evidence type="ECO:0000256" key="22">
    <source>
        <dbReference type="ARBA" id="ARBA00023157"/>
    </source>
</evidence>
<name>T2FGZ3_9GAMR</name>
<protein>
    <recommendedName>
        <fullName evidence="6">Envelope glycoprotein</fullName>
    </recommendedName>
    <alternativeName>
        <fullName evidence="27">Env polyprotein</fullName>
    </alternativeName>
</protein>
<evidence type="ECO:0000256" key="1">
    <source>
        <dbReference type="ARBA" id="ARBA00004402"/>
    </source>
</evidence>
<accession>T2FGZ3</accession>
<keyword evidence="17" id="KW-1043">Host membrane</keyword>
<keyword evidence="7" id="KW-1168">Fusion of virus membrane with host membrane</keyword>
<keyword evidence="8" id="KW-1032">Host cell membrane</keyword>
<keyword evidence="14" id="KW-0732">Signal</keyword>
<evidence type="ECO:0000256" key="12">
    <source>
        <dbReference type="ARBA" id="ARBA00022685"/>
    </source>
</evidence>
<dbReference type="GO" id="GO:0046718">
    <property type="term" value="P:symbiont entry into host cell"/>
    <property type="evidence" value="ECO:0007669"/>
    <property type="project" value="UniProtKB-KW"/>
</dbReference>
<evidence type="ECO:0000256" key="20">
    <source>
        <dbReference type="ARBA" id="ARBA00023054"/>
    </source>
</evidence>
<keyword evidence="15" id="KW-1161">Viral attachment to host cell</keyword>
<evidence type="ECO:0000256" key="15">
    <source>
        <dbReference type="ARBA" id="ARBA00022804"/>
    </source>
</evidence>
<feature type="non-terminal residue" evidence="28">
    <location>
        <position position="264"/>
    </location>
</feature>
<evidence type="ECO:0000256" key="13">
    <source>
        <dbReference type="ARBA" id="ARBA00022692"/>
    </source>
</evidence>
<dbReference type="PROSITE" id="PS51257">
    <property type="entry name" value="PROKAR_LIPOPROTEIN"/>
    <property type="match status" value="1"/>
</dbReference>
<dbReference type="Gene3D" id="1.10.287.210">
    <property type="match status" value="1"/>
</dbReference>
<evidence type="ECO:0000256" key="27">
    <source>
        <dbReference type="ARBA" id="ARBA00029888"/>
    </source>
</evidence>
<dbReference type="GO" id="GO:0019062">
    <property type="term" value="P:virion attachment to host cell"/>
    <property type="evidence" value="ECO:0007669"/>
    <property type="project" value="UniProtKB-KW"/>
</dbReference>
<evidence type="ECO:0000256" key="19">
    <source>
        <dbReference type="ARBA" id="ARBA00022989"/>
    </source>
</evidence>
<dbReference type="Pfam" id="PF00429">
    <property type="entry name" value="TLV_coat"/>
    <property type="match status" value="1"/>
</dbReference>
<gene>
    <name evidence="28" type="primary">env</name>
</gene>
<evidence type="ECO:0000256" key="2">
    <source>
        <dbReference type="ARBA" id="ARBA00004505"/>
    </source>
</evidence>
<comment type="subcellular location">
    <subcellularLocation>
        <location evidence="2">Host cell membrane</location>
        <topology evidence="2">Peripheral membrane protein</topology>
    </subcellularLocation>
    <subcellularLocation>
        <location evidence="1">Host cell membrane</location>
        <topology evidence="1">Single-pass type I membrane protein</topology>
    </subcellularLocation>
    <subcellularLocation>
        <location evidence="4">Virion membrane</location>
        <topology evidence="4">Peripheral membrane protein</topology>
    </subcellularLocation>
    <subcellularLocation>
        <location evidence="3">Virion membrane</location>
        <topology evidence="3">Single-pass type I membrane protein</topology>
    </subcellularLocation>
</comment>
<dbReference type="InterPro" id="IPR018154">
    <property type="entry name" value="TLV/ENV_coat_polyprotein"/>
</dbReference>
<reference evidence="28" key="1">
    <citation type="journal article" date="2013" name="PLoS Biol.">
        <title>The extraordinary evolutionary history of the reticuloendotheliosis viruses.</title>
        <authorList>
            <person name="Niewiadomska A.M."/>
            <person name="Gifford R.J."/>
        </authorList>
    </citation>
    <scope>NUCLEOTIDE SEQUENCE</scope>
    <source>
        <strain evidence="28">PZ-33382</strain>
    </source>
</reference>
<keyword evidence="22" id="KW-1015">Disulfide bond</keyword>
<evidence type="ECO:0000256" key="25">
    <source>
        <dbReference type="ARBA" id="ARBA00024648"/>
    </source>
</evidence>
<evidence type="ECO:0000256" key="23">
    <source>
        <dbReference type="ARBA" id="ARBA00023180"/>
    </source>
</evidence>
<proteinExistence type="predicted"/>
<evidence type="ECO:0000256" key="26">
    <source>
        <dbReference type="ARBA" id="ARBA00025621"/>
    </source>
</evidence>
<keyword evidence="18 28" id="KW-0261">Viral envelope protein</keyword>
<evidence type="ECO:0000256" key="6">
    <source>
        <dbReference type="ARBA" id="ARBA00014571"/>
    </source>
</evidence>